<feature type="region of interest" description="Disordered" evidence="1">
    <location>
        <begin position="1"/>
        <end position="25"/>
    </location>
</feature>
<protein>
    <submittedName>
        <fullName evidence="2">Uncharacterized protein</fullName>
    </submittedName>
</protein>
<dbReference type="EMBL" id="CCBP010000115">
    <property type="protein sequence ID" value="CDO72642.1"/>
    <property type="molecule type" value="Genomic_DNA"/>
</dbReference>
<dbReference type="AlphaFoldDB" id="A0A060SDQ4"/>
<gene>
    <name evidence="2" type="ORF">BN946_scf184985.g61</name>
</gene>
<dbReference type="OrthoDB" id="2766248at2759"/>
<comment type="caution">
    <text evidence="2">The sequence shown here is derived from an EMBL/GenBank/DDBJ whole genome shotgun (WGS) entry which is preliminary data.</text>
</comment>
<sequence length="198" mass="21576">MSTTSSHNSEPVAIPHAGPTAHNPHGHTIHIVIPLSNPLALQVSWVPGHGHPNVRAPLATCTPGHGHPNLHCGRHDDVWTPSRRYSESGAAQFEVVFPRDCPSTATQPRQSAQTSHRSSLFSSADDPREEQSEDTFSPRFLPAFAEEPDDQESTSEHAERPLNRSGSIMGNRDAPRVERGSPLQVVTVEWTMADPVSL</sequence>
<organism evidence="2 3">
    <name type="scientific">Pycnoporus cinnabarinus</name>
    <name type="common">Cinnabar-red polypore</name>
    <name type="synonym">Trametes cinnabarina</name>
    <dbReference type="NCBI Taxonomy" id="5643"/>
    <lineage>
        <taxon>Eukaryota</taxon>
        <taxon>Fungi</taxon>
        <taxon>Dikarya</taxon>
        <taxon>Basidiomycota</taxon>
        <taxon>Agaricomycotina</taxon>
        <taxon>Agaricomycetes</taxon>
        <taxon>Polyporales</taxon>
        <taxon>Polyporaceae</taxon>
        <taxon>Trametes</taxon>
    </lineage>
</organism>
<feature type="region of interest" description="Disordered" evidence="1">
    <location>
        <begin position="101"/>
        <end position="185"/>
    </location>
</feature>
<keyword evidence="3" id="KW-1185">Reference proteome</keyword>
<accession>A0A060SDQ4</accession>
<feature type="compositionally biased region" description="Polar residues" evidence="1">
    <location>
        <begin position="103"/>
        <end position="122"/>
    </location>
</feature>
<reference evidence="2" key="1">
    <citation type="submission" date="2014-01" db="EMBL/GenBank/DDBJ databases">
        <title>The genome of the white-rot fungus Pycnoporus cinnabarinus: a basidiomycete model with a versatile arsenal for lignocellulosic biomass breakdown.</title>
        <authorList>
            <person name="Levasseur A."/>
            <person name="Lomascolo A."/>
            <person name="Ruiz-Duenas F.J."/>
            <person name="Uzan E."/>
            <person name="Piumi F."/>
            <person name="Kues U."/>
            <person name="Ram A.F.J."/>
            <person name="Murat C."/>
            <person name="Haon M."/>
            <person name="Benoit I."/>
            <person name="Arfi Y."/>
            <person name="Chevret D."/>
            <person name="Drula E."/>
            <person name="Kwon M.J."/>
            <person name="Gouret P."/>
            <person name="Lesage-Meessen L."/>
            <person name="Lombard V."/>
            <person name="Mariette J."/>
            <person name="Noirot C."/>
            <person name="Park J."/>
            <person name="Patyshakuliyeva A."/>
            <person name="Wieneger R.A.B."/>
            <person name="Wosten H.A.B."/>
            <person name="Martin F."/>
            <person name="Coutinho P.M."/>
            <person name="de Vries R."/>
            <person name="Martinez A.T."/>
            <person name="Klopp C."/>
            <person name="Pontarotti P."/>
            <person name="Henrissat B."/>
            <person name="Record E."/>
        </authorList>
    </citation>
    <scope>NUCLEOTIDE SEQUENCE [LARGE SCALE GENOMIC DNA]</scope>
    <source>
        <strain evidence="2">BRFM137</strain>
    </source>
</reference>
<evidence type="ECO:0000313" key="3">
    <source>
        <dbReference type="Proteomes" id="UP000029665"/>
    </source>
</evidence>
<evidence type="ECO:0000313" key="2">
    <source>
        <dbReference type="EMBL" id="CDO72642.1"/>
    </source>
</evidence>
<dbReference type="Proteomes" id="UP000029665">
    <property type="component" value="Unassembled WGS sequence"/>
</dbReference>
<dbReference type="HOGENOM" id="CLU_1378762_0_0_1"/>
<name>A0A060SDQ4_PYCCI</name>
<evidence type="ECO:0000256" key="1">
    <source>
        <dbReference type="SAM" id="MobiDB-lite"/>
    </source>
</evidence>
<proteinExistence type="predicted"/>